<keyword evidence="2" id="KW-0472">Membrane</keyword>
<dbReference type="InterPro" id="IPR005133">
    <property type="entry name" value="PhaG_MnhG_YufB"/>
</dbReference>
<comment type="caution">
    <text evidence="3">The sequence shown here is derived from an EMBL/GenBank/DDBJ whole genome shotgun (WGS) entry which is preliminary data.</text>
</comment>
<feature type="transmembrane region" description="Helical" evidence="2">
    <location>
        <begin position="46"/>
        <end position="74"/>
    </location>
</feature>
<sequence length="113" mass="11644">MIVIAMLLLTLGAGFLLIAAIGVIRLPDPLQRMHSATKAGTLGTALMLGGVMLSGVVEIGWTGLLAMVFLLLTLPVGAQLLGRAAYVSGAPLEGLESDPLEGELERAKPPIEA</sequence>
<protein>
    <submittedName>
        <fullName evidence="3">Monovalent cation/H(+) antiporter subunit G</fullName>
    </submittedName>
</protein>
<gene>
    <name evidence="3" type="primary">mnhG</name>
    <name evidence="3" type="ORF">RZN05_02210</name>
</gene>
<dbReference type="Pfam" id="PF03334">
    <property type="entry name" value="PhaG_MnhG_YufB"/>
    <property type="match status" value="1"/>
</dbReference>
<keyword evidence="2" id="KW-1133">Transmembrane helix</keyword>
<dbReference type="NCBIfam" id="TIGR01300">
    <property type="entry name" value="CPA3_mnhG_phaG"/>
    <property type="match status" value="1"/>
</dbReference>
<dbReference type="EMBL" id="JAWJEJ010000001">
    <property type="protein sequence ID" value="MDV3455783.1"/>
    <property type="molecule type" value="Genomic_DNA"/>
</dbReference>
<proteinExistence type="predicted"/>
<keyword evidence="2" id="KW-0812">Transmembrane</keyword>
<accession>A0ABU3Y3J3</accession>
<dbReference type="RefSeq" id="WP_317224992.1">
    <property type="nucleotide sequence ID" value="NZ_JAWJEJ010000001.1"/>
</dbReference>
<feature type="region of interest" description="Disordered" evidence="1">
    <location>
        <begin position="94"/>
        <end position="113"/>
    </location>
</feature>
<evidence type="ECO:0000256" key="2">
    <source>
        <dbReference type="SAM" id="Phobius"/>
    </source>
</evidence>
<keyword evidence="4" id="KW-1185">Reference proteome</keyword>
<evidence type="ECO:0000313" key="3">
    <source>
        <dbReference type="EMBL" id="MDV3455783.1"/>
    </source>
</evidence>
<organism evidence="3 4">
    <name type="scientific">Sphingomonas agrestis</name>
    <dbReference type="NCBI Taxonomy" id="3080540"/>
    <lineage>
        <taxon>Bacteria</taxon>
        <taxon>Pseudomonadati</taxon>
        <taxon>Pseudomonadota</taxon>
        <taxon>Alphaproteobacteria</taxon>
        <taxon>Sphingomonadales</taxon>
        <taxon>Sphingomonadaceae</taxon>
        <taxon>Sphingomonas</taxon>
    </lineage>
</organism>
<reference evidence="3 4" key="1">
    <citation type="submission" date="2023-10" db="EMBL/GenBank/DDBJ databases">
        <title>Sphingomonas sp. HF-S4 16S ribosomal RNA gene Genome sequencing and assembly.</title>
        <authorList>
            <person name="Lee H."/>
        </authorList>
    </citation>
    <scope>NUCLEOTIDE SEQUENCE [LARGE SCALE GENOMIC DNA]</scope>
    <source>
        <strain evidence="3 4">HF-S4</strain>
    </source>
</reference>
<dbReference type="PANTHER" id="PTHR34703:SF1">
    <property type="entry name" value="ANTIPORTER SUBUNIT MNHG2-RELATED"/>
    <property type="match status" value="1"/>
</dbReference>
<dbReference type="Proteomes" id="UP001273531">
    <property type="component" value="Unassembled WGS sequence"/>
</dbReference>
<feature type="compositionally biased region" description="Basic and acidic residues" evidence="1">
    <location>
        <begin position="103"/>
        <end position="113"/>
    </location>
</feature>
<evidence type="ECO:0000313" key="4">
    <source>
        <dbReference type="Proteomes" id="UP001273531"/>
    </source>
</evidence>
<dbReference type="PANTHER" id="PTHR34703">
    <property type="entry name" value="ANTIPORTER SUBUNIT MNHG2-RELATED"/>
    <property type="match status" value="1"/>
</dbReference>
<evidence type="ECO:0000256" key="1">
    <source>
        <dbReference type="SAM" id="MobiDB-lite"/>
    </source>
</evidence>
<name>A0ABU3Y3J3_9SPHN</name>